<reference evidence="2 3" key="1">
    <citation type="journal article" date="2018" name="MBio">
        <title>Comparative Genomics Reveals the Core Gene Toolbox for the Fungus-Insect Symbiosis.</title>
        <authorList>
            <person name="Wang Y."/>
            <person name="Stata M."/>
            <person name="Wang W."/>
            <person name="Stajich J.E."/>
            <person name="White M.M."/>
            <person name="Moncalvo J.M."/>
        </authorList>
    </citation>
    <scope>NUCLEOTIDE SEQUENCE [LARGE SCALE GENOMIC DNA]</scope>
    <source>
        <strain evidence="2 3">SWE-8-4</strain>
    </source>
</reference>
<sequence length="168" mass="18834">MLQITISADEPKTEVLDQNLPPIANVVDMEIMVCNENSCSPTIIGNNENSENENESDEIKNKSDEKTKPNCKNGDQKCNKDQTGYDECVDGKLEFKKCKSSQLCIENGNKATCTIGKPDAVCKEGAVRCNHVKNGFEQCINNKFQFRPCKENQKCVVNEHYAYCEVVK</sequence>
<name>A0A2T9Y5Z0_9FUNG</name>
<keyword evidence="3" id="KW-1185">Reference proteome</keyword>
<organism evidence="2 3">
    <name type="scientific">Smittium simulii</name>
    <dbReference type="NCBI Taxonomy" id="133385"/>
    <lineage>
        <taxon>Eukaryota</taxon>
        <taxon>Fungi</taxon>
        <taxon>Fungi incertae sedis</taxon>
        <taxon>Zoopagomycota</taxon>
        <taxon>Kickxellomycotina</taxon>
        <taxon>Harpellomycetes</taxon>
        <taxon>Harpellales</taxon>
        <taxon>Legeriomycetaceae</taxon>
        <taxon>Smittium</taxon>
    </lineage>
</organism>
<gene>
    <name evidence="2" type="ORF">BB561_006202</name>
</gene>
<dbReference type="Proteomes" id="UP000245383">
    <property type="component" value="Unassembled WGS sequence"/>
</dbReference>
<evidence type="ECO:0000313" key="3">
    <source>
        <dbReference type="Proteomes" id="UP000245383"/>
    </source>
</evidence>
<protein>
    <recommendedName>
        <fullName evidence="4">Carbohydrate-binding module family 19 domain-containing protein</fullName>
    </recommendedName>
</protein>
<dbReference type="EMBL" id="MBFR01000454">
    <property type="protein sequence ID" value="PVU87727.1"/>
    <property type="molecule type" value="Genomic_DNA"/>
</dbReference>
<dbReference type="AlphaFoldDB" id="A0A2T9Y5Z0"/>
<comment type="caution">
    <text evidence="2">The sequence shown here is derived from an EMBL/GenBank/DDBJ whole genome shotgun (WGS) entry which is preliminary data.</text>
</comment>
<feature type="compositionally biased region" description="Basic and acidic residues" evidence="1">
    <location>
        <begin position="57"/>
        <end position="80"/>
    </location>
</feature>
<accession>A0A2T9Y5Z0</accession>
<evidence type="ECO:0000313" key="2">
    <source>
        <dbReference type="EMBL" id="PVU87727.1"/>
    </source>
</evidence>
<feature type="region of interest" description="Disordered" evidence="1">
    <location>
        <begin position="44"/>
        <end position="82"/>
    </location>
</feature>
<evidence type="ECO:0008006" key="4">
    <source>
        <dbReference type="Google" id="ProtNLM"/>
    </source>
</evidence>
<evidence type="ECO:0000256" key="1">
    <source>
        <dbReference type="SAM" id="MobiDB-lite"/>
    </source>
</evidence>
<proteinExistence type="predicted"/>